<dbReference type="EC" id="1.1.1.410" evidence="4"/>
<dbReference type="InterPro" id="IPR036291">
    <property type="entry name" value="NAD(P)-bd_dom_sf"/>
</dbReference>
<keyword evidence="2" id="KW-0119">Carbohydrate metabolism</keyword>
<keyword evidence="5" id="KW-1185">Reference proteome</keyword>
<sequence length="321" mass="33633">MRVIVTGGAGFLGTLLCRRLLAGPVPIGGAAPAEVRRLTVVDLVAPADDVGVDPRVEHVEGELSRTLGDEADAVFHLAGVVSGAAEADFDAGMHTNLDGTRAVLEYARGHATPPVLVFTSSLAVFGSDPAIGPVGPVDDDTLPRPQSSYGIQKFVGEQLVADYTRKGFVRGRSVRLMTVSVRPGRPNAAASSFLSSIVREPLAGERAVCPAPPDMPVALSSPDRTLEGILRAAEVDDATWGSRTAMNLPALTTTPREMVAALDRVAGAGTSDLVDWVEDPAVVAIVGSWPPSFDTPRAHALGLTADASYDDVVRAYRDRHT</sequence>
<keyword evidence="1" id="KW-0521">NADP</keyword>
<evidence type="ECO:0000256" key="2">
    <source>
        <dbReference type="ARBA" id="ARBA00023277"/>
    </source>
</evidence>
<accession>A0ABU8M6L8</accession>
<feature type="domain" description="NAD-dependent epimerase/dehydratase" evidence="3">
    <location>
        <begin position="3"/>
        <end position="205"/>
    </location>
</feature>
<organism evidence="4 5">
    <name type="scientific">Actinomycetospora flava</name>
    <dbReference type="NCBI Taxonomy" id="3129232"/>
    <lineage>
        <taxon>Bacteria</taxon>
        <taxon>Bacillati</taxon>
        <taxon>Actinomycetota</taxon>
        <taxon>Actinomycetes</taxon>
        <taxon>Pseudonocardiales</taxon>
        <taxon>Pseudonocardiaceae</taxon>
        <taxon>Actinomycetospora</taxon>
    </lineage>
</organism>
<gene>
    <name evidence="4" type="primary">denD</name>
    <name evidence="4" type="ORF">WCD58_13030</name>
</gene>
<evidence type="ECO:0000259" key="3">
    <source>
        <dbReference type="Pfam" id="PF01370"/>
    </source>
</evidence>
<evidence type="ECO:0000256" key="1">
    <source>
        <dbReference type="ARBA" id="ARBA00022857"/>
    </source>
</evidence>
<dbReference type="EMBL" id="JBBEGM010000004">
    <property type="protein sequence ID" value="MEJ2862088.1"/>
    <property type="molecule type" value="Genomic_DNA"/>
</dbReference>
<evidence type="ECO:0000313" key="4">
    <source>
        <dbReference type="EMBL" id="MEJ2862088.1"/>
    </source>
</evidence>
<dbReference type="PANTHER" id="PTHR43103">
    <property type="entry name" value="NUCLEOSIDE-DIPHOSPHATE-SUGAR EPIMERASE"/>
    <property type="match status" value="1"/>
</dbReference>
<dbReference type="Proteomes" id="UP001369736">
    <property type="component" value="Unassembled WGS sequence"/>
</dbReference>
<comment type="caution">
    <text evidence="4">The sequence shown here is derived from an EMBL/GenBank/DDBJ whole genome shotgun (WGS) entry which is preliminary data.</text>
</comment>
<name>A0ABU8M6L8_9PSEU</name>
<dbReference type="NCBIfam" id="NF043036">
    <property type="entry name" value="ErythonDh"/>
    <property type="match status" value="1"/>
</dbReference>
<dbReference type="SUPFAM" id="SSF51735">
    <property type="entry name" value="NAD(P)-binding Rossmann-fold domains"/>
    <property type="match status" value="1"/>
</dbReference>
<dbReference type="InterPro" id="IPR001509">
    <property type="entry name" value="Epimerase_deHydtase"/>
</dbReference>
<dbReference type="GO" id="GO:0016491">
    <property type="term" value="F:oxidoreductase activity"/>
    <property type="evidence" value="ECO:0007669"/>
    <property type="project" value="UniProtKB-KW"/>
</dbReference>
<keyword evidence="4" id="KW-0560">Oxidoreductase</keyword>
<reference evidence="4 5" key="1">
    <citation type="submission" date="2024-03" db="EMBL/GenBank/DDBJ databases">
        <title>Actinomycetospora sp. OC33-EN07, a novel actinomycete isolated from wild orchid (Aerides multiflora).</title>
        <authorList>
            <person name="Suriyachadkun C."/>
        </authorList>
    </citation>
    <scope>NUCLEOTIDE SEQUENCE [LARGE SCALE GENOMIC DNA]</scope>
    <source>
        <strain evidence="4 5">OC33-EN07</strain>
    </source>
</reference>
<evidence type="ECO:0000313" key="5">
    <source>
        <dbReference type="Proteomes" id="UP001369736"/>
    </source>
</evidence>
<dbReference type="InterPro" id="IPR050005">
    <property type="entry name" value="DenD"/>
</dbReference>
<dbReference type="RefSeq" id="WP_337703442.1">
    <property type="nucleotide sequence ID" value="NZ_JBBEGM010000004.1"/>
</dbReference>
<dbReference type="Gene3D" id="3.90.25.10">
    <property type="entry name" value="UDP-galactose 4-epimerase, domain 1"/>
    <property type="match status" value="1"/>
</dbReference>
<dbReference type="Pfam" id="PF01370">
    <property type="entry name" value="Epimerase"/>
    <property type="match status" value="1"/>
</dbReference>
<dbReference type="PANTHER" id="PTHR43103:SF3">
    <property type="entry name" value="ADP-L-GLYCERO-D-MANNO-HEPTOSE-6-EPIMERASE"/>
    <property type="match status" value="1"/>
</dbReference>
<dbReference type="Gene3D" id="3.40.50.720">
    <property type="entry name" value="NAD(P)-binding Rossmann-like Domain"/>
    <property type="match status" value="1"/>
</dbReference>
<proteinExistence type="predicted"/>
<protein>
    <submittedName>
        <fullName evidence="4">D-erythronate dehydrogenase</fullName>
        <ecNumber evidence="4">1.1.1.410</ecNumber>
    </submittedName>
</protein>